<dbReference type="Proteomes" id="UP000598174">
    <property type="component" value="Unassembled WGS sequence"/>
</dbReference>
<dbReference type="AlphaFoldDB" id="A0A919M798"/>
<sequence length="137" mass="14827">MFWEAVVGVAVAAHFAFLALGILGGFAAWRRPWLLWLQIAAAGWLVLVVAASLPCPLTWVEDRGRAHAGWPAHTGGFLDNHVAGVFYPVGHERAAQAVAALVVLSSWVGAAVAARRRRRADSPSRSRRSSPDRAVRR</sequence>
<keyword evidence="3" id="KW-1185">Reference proteome</keyword>
<evidence type="ECO:0000313" key="2">
    <source>
        <dbReference type="EMBL" id="GIE09211.1"/>
    </source>
</evidence>
<reference evidence="2" key="1">
    <citation type="submission" date="2021-01" db="EMBL/GenBank/DDBJ databases">
        <title>Whole genome shotgun sequence of Actinoplanes ferrugineus NBRC 15555.</title>
        <authorList>
            <person name="Komaki H."/>
            <person name="Tamura T."/>
        </authorList>
    </citation>
    <scope>NUCLEOTIDE SEQUENCE</scope>
    <source>
        <strain evidence="2">NBRC 15555</strain>
    </source>
</reference>
<organism evidence="2 3">
    <name type="scientific">Paractinoplanes ferrugineus</name>
    <dbReference type="NCBI Taxonomy" id="113564"/>
    <lineage>
        <taxon>Bacteria</taxon>
        <taxon>Bacillati</taxon>
        <taxon>Actinomycetota</taxon>
        <taxon>Actinomycetes</taxon>
        <taxon>Micromonosporales</taxon>
        <taxon>Micromonosporaceae</taxon>
        <taxon>Paractinoplanes</taxon>
    </lineage>
</organism>
<keyword evidence="1" id="KW-1133">Transmembrane helix</keyword>
<dbReference type="EMBL" id="BOMM01000008">
    <property type="protein sequence ID" value="GIE09211.1"/>
    <property type="molecule type" value="Genomic_DNA"/>
</dbReference>
<dbReference type="InterPro" id="IPR021218">
    <property type="entry name" value="DUF2784"/>
</dbReference>
<feature type="transmembrane region" description="Helical" evidence="1">
    <location>
        <begin position="33"/>
        <end position="53"/>
    </location>
</feature>
<name>A0A919M798_9ACTN</name>
<evidence type="ECO:0000256" key="1">
    <source>
        <dbReference type="SAM" id="Phobius"/>
    </source>
</evidence>
<gene>
    <name evidence="2" type="ORF">Afe05nite_10510</name>
</gene>
<dbReference type="RefSeq" id="WP_239117597.1">
    <property type="nucleotide sequence ID" value="NZ_BAAABP010000021.1"/>
</dbReference>
<feature type="transmembrane region" description="Helical" evidence="1">
    <location>
        <begin position="94"/>
        <end position="114"/>
    </location>
</feature>
<keyword evidence="1" id="KW-0472">Membrane</keyword>
<feature type="transmembrane region" description="Helical" evidence="1">
    <location>
        <begin position="6"/>
        <end position="26"/>
    </location>
</feature>
<evidence type="ECO:0008006" key="4">
    <source>
        <dbReference type="Google" id="ProtNLM"/>
    </source>
</evidence>
<keyword evidence="1" id="KW-0812">Transmembrane</keyword>
<accession>A0A919M798</accession>
<proteinExistence type="predicted"/>
<comment type="caution">
    <text evidence="2">The sequence shown here is derived from an EMBL/GenBank/DDBJ whole genome shotgun (WGS) entry which is preliminary data.</text>
</comment>
<protein>
    <recommendedName>
        <fullName evidence="4">DUF2784 domain-containing protein</fullName>
    </recommendedName>
</protein>
<dbReference type="Pfam" id="PF10861">
    <property type="entry name" value="DUF2784"/>
    <property type="match status" value="1"/>
</dbReference>
<evidence type="ECO:0000313" key="3">
    <source>
        <dbReference type="Proteomes" id="UP000598174"/>
    </source>
</evidence>